<evidence type="ECO:0000313" key="1">
    <source>
        <dbReference type="EMBL" id="KAH0550767.1"/>
    </source>
</evidence>
<keyword evidence="2" id="KW-1185">Reference proteome</keyword>
<evidence type="ECO:0000313" key="2">
    <source>
        <dbReference type="Proteomes" id="UP000826195"/>
    </source>
</evidence>
<dbReference type="Proteomes" id="UP000826195">
    <property type="component" value="Unassembled WGS sequence"/>
</dbReference>
<reference evidence="1 2" key="1">
    <citation type="journal article" date="2021" name="J. Hered.">
        <title>A chromosome-level genome assembly of the parasitoid wasp, Cotesia glomerata (Hymenoptera: Braconidae).</title>
        <authorList>
            <person name="Pinto B.J."/>
            <person name="Weis J.J."/>
            <person name="Gamble T."/>
            <person name="Ode P.J."/>
            <person name="Paul R."/>
            <person name="Zaspel J.M."/>
        </authorList>
    </citation>
    <scope>NUCLEOTIDE SEQUENCE [LARGE SCALE GENOMIC DNA]</scope>
    <source>
        <strain evidence="1">CgM1</strain>
    </source>
</reference>
<dbReference type="AlphaFoldDB" id="A0AAV7IIM7"/>
<organism evidence="1 2">
    <name type="scientific">Cotesia glomerata</name>
    <name type="common">Lepidopteran parasitic wasp</name>
    <name type="synonym">Apanteles glomeratus</name>
    <dbReference type="NCBI Taxonomy" id="32391"/>
    <lineage>
        <taxon>Eukaryota</taxon>
        <taxon>Metazoa</taxon>
        <taxon>Ecdysozoa</taxon>
        <taxon>Arthropoda</taxon>
        <taxon>Hexapoda</taxon>
        <taxon>Insecta</taxon>
        <taxon>Pterygota</taxon>
        <taxon>Neoptera</taxon>
        <taxon>Endopterygota</taxon>
        <taxon>Hymenoptera</taxon>
        <taxon>Apocrita</taxon>
        <taxon>Ichneumonoidea</taxon>
        <taxon>Braconidae</taxon>
        <taxon>Microgastrinae</taxon>
        <taxon>Cotesia</taxon>
    </lineage>
</organism>
<gene>
    <name evidence="1" type="ORF">KQX54_020750</name>
</gene>
<sequence length="119" mass="13213">MWDRVPVEPARGKIPGRMRLCVVVAHAGSCSLCPGGTLLPIDKTPQLMEASIQLYDKDSLTPLAQLILCPEKEGCLSSVLQEEDKNPFLVCKTNDARCPDTDTDSLVLYYILRRVEHSQ</sequence>
<comment type="caution">
    <text evidence="1">The sequence shown here is derived from an EMBL/GenBank/DDBJ whole genome shotgun (WGS) entry which is preliminary data.</text>
</comment>
<accession>A0AAV7IIM7</accession>
<name>A0AAV7IIM7_COTGL</name>
<proteinExistence type="predicted"/>
<dbReference type="EMBL" id="JAHXZJ010001864">
    <property type="protein sequence ID" value="KAH0550767.1"/>
    <property type="molecule type" value="Genomic_DNA"/>
</dbReference>
<protein>
    <submittedName>
        <fullName evidence="1">Uncharacterized protein</fullName>
    </submittedName>
</protein>